<dbReference type="InterPro" id="IPR023772">
    <property type="entry name" value="DNA-bd_HTH_TetR-type_CS"/>
</dbReference>
<dbReference type="InterPro" id="IPR039538">
    <property type="entry name" value="BetI_C"/>
</dbReference>
<evidence type="ECO:0000313" key="7">
    <source>
        <dbReference type="EMBL" id="TPP07147.1"/>
    </source>
</evidence>
<dbReference type="PANTHER" id="PTHR30055:SF228">
    <property type="entry name" value="TRANSCRIPTIONAL REGULATOR-RELATED"/>
    <property type="match status" value="1"/>
</dbReference>
<proteinExistence type="predicted"/>
<dbReference type="SUPFAM" id="SSF46689">
    <property type="entry name" value="Homeodomain-like"/>
    <property type="match status" value="1"/>
</dbReference>
<dbReference type="PROSITE" id="PS01081">
    <property type="entry name" value="HTH_TETR_1"/>
    <property type="match status" value="1"/>
</dbReference>
<evidence type="ECO:0000259" key="6">
    <source>
        <dbReference type="PROSITE" id="PS50977"/>
    </source>
</evidence>
<evidence type="ECO:0000256" key="1">
    <source>
        <dbReference type="ARBA" id="ARBA00022491"/>
    </source>
</evidence>
<dbReference type="InterPro" id="IPR001647">
    <property type="entry name" value="HTH_TetR"/>
</dbReference>
<evidence type="ECO:0000256" key="3">
    <source>
        <dbReference type="ARBA" id="ARBA00023125"/>
    </source>
</evidence>
<keyword evidence="8" id="KW-1185">Reference proteome</keyword>
<dbReference type="RefSeq" id="WP_140829677.1">
    <property type="nucleotide sequence ID" value="NZ_VFYP01000002.1"/>
</dbReference>
<keyword evidence="1" id="KW-0678">Repressor</keyword>
<dbReference type="EMBL" id="VFYP01000002">
    <property type="protein sequence ID" value="TPP07147.1"/>
    <property type="molecule type" value="Genomic_DNA"/>
</dbReference>
<dbReference type="PANTHER" id="PTHR30055">
    <property type="entry name" value="HTH-TYPE TRANSCRIPTIONAL REGULATOR RUTR"/>
    <property type="match status" value="1"/>
</dbReference>
<name>A0A504U0Y3_9HYPH</name>
<dbReference type="InterPro" id="IPR050109">
    <property type="entry name" value="HTH-type_TetR-like_transc_reg"/>
</dbReference>
<dbReference type="Proteomes" id="UP000316429">
    <property type="component" value="Unassembled WGS sequence"/>
</dbReference>
<evidence type="ECO:0000256" key="2">
    <source>
        <dbReference type="ARBA" id="ARBA00023015"/>
    </source>
</evidence>
<feature type="domain" description="HTH tetR-type" evidence="6">
    <location>
        <begin position="12"/>
        <end position="72"/>
    </location>
</feature>
<feature type="DNA-binding region" description="H-T-H motif" evidence="5">
    <location>
        <begin position="35"/>
        <end position="54"/>
    </location>
</feature>
<comment type="caution">
    <text evidence="7">The sequence shown here is derived from an EMBL/GenBank/DDBJ whole genome shotgun (WGS) entry which is preliminary data.</text>
</comment>
<keyword evidence="3 5" id="KW-0238">DNA-binding</keyword>
<evidence type="ECO:0000256" key="5">
    <source>
        <dbReference type="PROSITE-ProRule" id="PRU00335"/>
    </source>
</evidence>
<dbReference type="Gene3D" id="1.10.357.10">
    <property type="entry name" value="Tetracycline Repressor, domain 2"/>
    <property type="match status" value="1"/>
</dbReference>
<dbReference type="AlphaFoldDB" id="A0A504U0Y3"/>
<dbReference type="GO" id="GO:0003700">
    <property type="term" value="F:DNA-binding transcription factor activity"/>
    <property type="evidence" value="ECO:0007669"/>
    <property type="project" value="TreeGrafter"/>
</dbReference>
<protein>
    <submittedName>
        <fullName evidence="7">TetR family transcriptional regulator</fullName>
    </submittedName>
</protein>
<dbReference type="OrthoDB" id="9809265at2"/>
<dbReference type="GO" id="GO:0000976">
    <property type="term" value="F:transcription cis-regulatory region binding"/>
    <property type="evidence" value="ECO:0007669"/>
    <property type="project" value="TreeGrafter"/>
</dbReference>
<keyword evidence="2" id="KW-0805">Transcription regulation</keyword>
<sequence>MTRRTFQRAGEAERRQDLISATLDSISDHGLEGATVRDIAARAGVTGGLIRHYFTGKDQMVQAAYREMLATMTKTAVDAMTAAGEDAHQRLHRFIVANVSPPVADPKALSLWAAFIGRVRSDEELARIHRENYLLFLNILEGLVASLLASHGRTASPSECRHLAIAINGLIDGLWLENSLASDLFDEGRLPQIALDAVEALLGGIALRPAADKH</sequence>
<evidence type="ECO:0000256" key="4">
    <source>
        <dbReference type="ARBA" id="ARBA00023163"/>
    </source>
</evidence>
<organism evidence="7 8">
    <name type="scientific">Rhizobium glycinendophyticum</name>
    <dbReference type="NCBI Taxonomy" id="2589807"/>
    <lineage>
        <taxon>Bacteria</taxon>
        <taxon>Pseudomonadati</taxon>
        <taxon>Pseudomonadota</taxon>
        <taxon>Alphaproteobacteria</taxon>
        <taxon>Hyphomicrobiales</taxon>
        <taxon>Rhizobiaceae</taxon>
        <taxon>Rhizobium/Agrobacterium group</taxon>
        <taxon>Rhizobium</taxon>
    </lineage>
</organism>
<gene>
    <name evidence="7" type="ORF">FJQ55_15970</name>
</gene>
<evidence type="ECO:0000313" key="8">
    <source>
        <dbReference type="Proteomes" id="UP000316429"/>
    </source>
</evidence>
<accession>A0A504U0Y3</accession>
<reference evidence="7 8" key="1">
    <citation type="submission" date="2019-06" db="EMBL/GenBank/DDBJ databases">
        <title>Rhizobium sp. CL12 isolated from roots of soybean.</title>
        <authorList>
            <person name="Wang C."/>
        </authorList>
    </citation>
    <scope>NUCLEOTIDE SEQUENCE [LARGE SCALE GENOMIC DNA]</scope>
    <source>
        <strain evidence="7 8">CL12</strain>
    </source>
</reference>
<dbReference type="Pfam" id="PF00440">
    <property type="entry name" value="TetR_N"/>
    <property type="match status" value="1"/>
</dbReference>
<dbReference type="InterPro" id="IPR009057">
    <property type="entry name" value="Homeodomain-like_sf"/>
</dbReference>
<dbReference type="Pfam" id="PF13977">
    <property type="entry name" value="TetR_C_6"/>
    <property type="match status" value="1"/>
</dbReference>
<dbReference type="PROSITE" id="PS50977">
    <property type="entry name" value="HTH_TETR_2"/>
    <property type="match status" value="1"/>
</dbReference>
<keyword evidence="4" id="KW-0804">Transcription</keyword>
<dbReference type="InterPro" id="IPR036271">
    <property type="entry name" value="Tet_transcr_reg_TetR-rel_C_sf"/>
</dbReference>
<dbReference type="SUPFAM" id="SSF48498">
    <property type="entry name" value="Tetracyclin repressor-like, C-terminal domain"/>
    <property type="match status" value="1"/>
</dbReference>